<dbReference type="HOGENOM" id="CLU_777795_0_0_9"/>
<gene>
    <name evidence="1" type="ordered locus">Ccel_3380</name>
</gene>
<keyword evidence="2" id="KW-1185">Reference proteome</keyword>
<dbReference type="AlphaFoldDB" id="B8I1N3"/>
<dbReference type="RefSeq" id="WP_015926720.1">
    <property type="nucleotide sequence ID" value="NC_011898.1"/>
</dbReference>
<evidence type="ECO:0000313" key="2">
    <source>
        <dbReference type="Proteomes" id="UP000001349"/>
    </source>
</evidence>
<sequence>MNTQEILLWLLENGGPTIRLRTVTELMEPNSGLDINRMVENLVESREVKVWLDNLDPKNVNQRTYHGCANICFENSMSKLAQLGMRAGMSALDERTQPLRNWLVNMVNTPIEQWDVFAMTIFASFFAVAGYTDTAINEFLNSRLETLYAFTSMGNYDIYDDTGKYKGVPKAFQGRPIINPHLYVKGNYRYPLIYDVYGLSTMINKGDMAADDKIDTVIKYIMAPEYHGKIVDGYGILASPNGKYHGMGWDAKVPGFFGIGEEVTRKGNLLIQRMELMAHFPFVVRTTWFASALDHLETFRTGKGTYNFPKHYLGEKEGYWVYGMHMGLGENRRAKIANELESTFWMMLIKKLAEML</sequence>
<dbReference type="Proteomes" id="UP000001349">
    <property type="component" value="Chromosome"/>
</dbReference>
<name>B8I1N3_RUMCH</name>
<evidence type="ECO:0000313" key="1">
    <source>
        <dbReference type="EMBL" id="ACL77668.1"/>
    </source>
</evidence>
<dbReference type="EMBL" id="CP001348">
    <property type="protein sequence ID" value="ACL77668.1"/>
    <property type="molecule type" value="Genomic_DNA"/>
</dbReference>
<organism evidence="1 2">
    <name type="scientific">Ruminiclostridium cellulolyticum (strain ATCC 35319 / DSM 5812 / JCM 6584 / H10)</name>
    <name type="common">Clostridium cellulolyticum</name>
    <dbReference type="NCBI Taxonomy" id="394503"/>
    <lineage>
        <taxon>Bacteria</taxon>
        <taxon>Bacillati</taxon>
        <taxon>Bacillota</taxon>
        <taxon>Clostridia</taxon>
        <taxon>Eubacteriales</taxon>
        <taxon>Oscillospiraceae</taxon>
        <taxon>Ruminiclostridium</taxon>
    </lineage>
</organism>
<dbReference type="eggNOG" id="ENOG5030NUK">
    <property type="taxonomic scope" value="Bacteria"/>
</dbReference>
<reference evidence="1 2" key="1">
    <citation type="submission" date="2009-01" db="EMBL/GenBank/DDBJ databases">
        <title>Complete sequence of Clostridium cellulolyticum H10.</title>
        <authorList>
            <consortium name="US DOE Joint Genome Institute"/>
            <person name="Lucas S."/>
            <person name="Copeland A."/>
            <person name="Lapidus A."/>
            <person name="Glavina del Rio T."/>
            <person name="Dalin E."/>
            <person name="Tice H."/>
            <person name="Bruce D."/>
            <person name="Goodwin L."/>
            <person name="Pitluck S."/>
            <person name="Chertkov O."/>
            <person name="Saunders E."/>
            <person name="Brettin T."/>
            <person name="Detter J.C."/>
            <person name="Han C."/>
            <person name="Larimer F."/>
            <person name="Land M."/>
            <person name="Hauser L."/>
            <person name="Kyrpides N."/>
            <person name="Ivanova N."/>
            <person name="Zhou J."/>
            <person name="Richardson P."/>
        </authorList>
    </citation>
    <scope>NUCLEOTIDE SEQUENCE [LARGE SCALE GENOMIC DNA]</scope>
    <source>
        <strain evidence="2">ATCC 35319 / DSM 5812 / JCM 6584 / H10</strain>
    </source>
</reference>
<proteinExistence type="predicted"/>
<dbReference type="OrthoDB" id="2080013at2"/>
<protein>
    <submittedName>
        <fullName evidence="1">Uncharacterized protein</fullName>
    </submittedName>
</protein>
<accession>B8I1N3</accession>
<dbReference type="KEGG" id="cce:Ccel_3380"/>